<feature type="signal peptide" evidence="1">
    <location>
        <begin position="1"/>
        <end position="20"/>
    </location>
</feature>
<dbReference type="PANTHER" id="PTHR46825:SF7">
    <property type="entry name" value="D-ALANYL-D-ALANINE CARBOXYPEPTIDASE"/>
    <property type="match status" value="1"/>
</dbReference>
<evidence type="ECO:0000256" key="1">
    <source>
        <dbReference type="SAM" id="SignalP"/>
    </source>
</evidence>
<feature type="domain" description="Beta-lactamase-related" evidence="2">
    <location>
        <begin position="43"/>
        <end position="334"/>
    </location>
</feature>
<dbReference type="RefSeq" id="WP_120274031.1">
    <property type="nucleotide sequence ID" value="NZ_RAPN01000001.1"/>
</dbReference>
<organism evidence="3 4">
    <name type="scientific">Mangrovibacterium diazotrophicum</name>
    <dbReference type="NCBI Taxonomy" id="1261403"/>
    <lineage>
        <taxon>Bacteria</taxon>
        <taxon>Pseudomonadati</taxon>
        <taxon>Bacteroidota</taxon>
        <taxon>Bacteroidia</taxon>
        <taxon>Marinilabiliales</taxon>
        <taxon>Prolixibacteraceae</taxon>
        <taxon>Mangrovibacterium</taxon>
    </lineage>
</organism>
<dbReference type="Gene3D" id="3.40.710.10">
    <property type="entry name" value="DD-peptidase/beta-lactamase superfamily"/>
    <property type="match status" value="1"/>
</dbReference>
<dbReference type="Pfam" id="PF00144">
    <property type="entry name" value="Beta-lactamase"/>
    <property type="match status" value="1"/>
</dbReference>
<dbReference type="InterPro" id="IPR001466">
    <property type="entry name" value="Beta-lactam-related"/>
</dbReference>
<reference evidence="3 4" key="1">
    <citation type="submission" date="2018-09" db="EMBL/GenBank/DDBJ databases">
        <title>Genomic Encyclopedia of Archaeal and Bacterial Type Strains, Phase II (KMG-II): from individual species to whole genera.</title>
        <authorList>
            <person name="Goeker M."/>
        </authorList>
    </citation>
    <scope>NUCLEOTIDE SEQUENCE [LARGE SCALE GENOMIC DNA]</scope>
    <source>
        <strain evidence="3 4">DSM 27148</strain>
    </source>
</reference>
<accession>A0A419WBK9</accession>
<evidence type="ECO:0000313" key="3">
    <source>
        <dbReference type="EMBL" id="RKD92860.1"/>
    </source>
</evidence>
<name>A0A419WBK9_9BACT</name>
<proteinExistence type="predicted"/>
<dbReference type="InterPro" id="IPR012338">
    <property type="entry name" value="Beta-lactam/transpept-like"/>
</dbReference>
<evidence type="ECO:0000259" key="2">
    <source>
        <dbReference type="Pfam" id="PF00144"/>
    </source>
</evidence>
<dbReference type="OrthoDB" id="9793489at2"/>
<evidence type="ECO:0000313" key="4">
    <source>
        <dbReference type="Proteomes" id="UP000283387"/>
    </source>
</evidence>
<comment type="caution">
    <text evidence="3">The sequence shown here is derived from an EMBL/GenBank/DDBJ whole genome shotgun (WGS) entry which is preliminary data.</text>
</comment>
<gene>
    <name evidence="3" type="ORF">BC643_3237</name>
</gene>
<protein>
    <submittedName>
        <fullName evidence="3">CubicO group peptidase (Beta-lactamase class C family)</fullName>
    </submittedName>
</protein>
<dbReference type="EMBL" id="RAPN01000001">
    <property type="protein sequence ID" value="RKD92860.1"/>
    <property type="molecule type" value="Genomic_DNA"/>
</dbReference>
<dbReference type="InterPro" id="IPR050491">
    <property type="entry name" value="AmpC-like"/>
</dbReference>
<dbReference type="PANTHER" id="PTHR46825">
    <property type="entry name" value="D-ALANYL-D-ALANINE-CARBOXYPEPTIDASE/ENDOPEPTIDASE AMPH"/>
    <property type="match status" value="1"/>
</dbReference>
<keyword evidence="4" id="KW-1185">Reference proteome</keyword>
<dbReference type="Proteomes" id="UP000283387">
    <property type="component" value="Unassembled WGS sequence"/>
</dbReference>
<dbReference type="SUPFAM" id="SSF56601">
    <property type="entry name" value="beta-lactamase/transpeptidase-like"/>
    <property type="match status" value="1"/>
</dbReference>
<sequence length="442" mass="49000">MKTKLLSTLLFVALFHIAFAQEFNKAKLDDYFDTLEVNDRFMGSVAVSQDGQLIYARAIGFANLESGTKANTDSKYRIGSISKTFTTVLVQKAVEAGKLKLDESIESYFPAIPNADKITIRLLLGHRSGIHNFTNDKSYLDWNTEAKSESEMVEIIAKGGSDFEPGTKTEYSNSNFVLLSYILEKVEKKSYATLLHESIVRPLELTNTYFGGKINADKNECYSYKYIDDVWKMEEETDLSIPMGAGSIVSTPSDLAKFSDALFSGKLVSAESLEQMETIVDGLGFGLFQFPFYDRKGYGHTGGIDGFRSVFMYFPDGKVSFALTSNGSRMNNNDISVAVLSAAYDKPFEIPVFMNSELSPEELEKYVGTYASAQLPLKITISIKDGKLIGQGTGQAPFPLELTGKDKFEFPQAGLVMEFKPDEKTMLLKQGGGVFNFTKESE</sequence>
<feature type="chain" id="PRO_5019501358" evidence="1">
    <location>
        <begin position="21"/>
        <end position="442"/>
    </location>
</feature>
<keyword evidence="1" id="KW-0732">Signal</keyword>
<dbReference type="AlphaFoldDB" id="A0A419WBK9"/>